<accession>A0A4S2LYA6</accession>
<gene>
    <name evidence="2" type="ORF">CRM22_004050</name>
</gene>
<keyword evidence="3" id="KW-1185">Reference proteome</keyword>
<evidence type="ECO:0000256" key="1">
    <source>
        <dbReference type="SAM" id="MobiDB-lite"/>
    </source>
</evidence>
<protein>
    <submittedName>
        <fullName evidence="2">Uncharacterized protein</fullName>
    </submittedName>
</protein>
<dbReference type="EMBL" id="SJOL01006343">
    <property type="protein sequence ID" value="TGZ68841.1"/>
    <property type="molecule type" value="Genomic_DNA"/>
</dbReference>
<feature type="region of interest" description="Disordered" evidence="1">
    <location>
        <begin position="1"/>
        <end position="111"/>
    </location>
</feature>
<evidence type="ECO:0000313" key="2">
    <source>
        <dbReference type="EMBL" id="TGZ68841.1"/>
    </source>
</evidence>
<dbReference type="AlphaFoldDB" id="A0A4S2LYA6"/>
<dbReference type="STRING" id="147828.A0A4S2LYA6"/>
<feature type="compositionally biased region" description="Polar residues" evidence="1">
    <location>
        <begin position="82"/>
        <end position="92"/>
    </location>
</feature>
<sequence>MIKPETSIDDTNAVKTTTKANSDQTGDSLAKPAATESSIVAPEAPATATPAPASNTTASEPEKISSNPTFLADFPTPAESAHLTSGALQTPPRTGHQTVTTPTTSGGSKSSRIKEGSYFVLDCSLDIKAPGVRNWSYLLLLLCLHICHPPPNTDLPVLAFDSPGVSFFIIHPRQPVAFPKEPDVFVWKLEKAFVLLLRLKVN</sequence>
<dbReference type="Proteomes" id="UP000308267">
    <property type="component" value="Unassembled WGS sequence"/>
</dbReference>
<feature type="compositionally biased region" description="Low complexity" evidence="1">
    <location>
        <begin position="41"/>
        <end position="59"/>
    </location>
</feature>
<feature type="compositionally biased region" description="Low complexity" evidence="1">
    <location>
        <begin position="94"/>
        <end position="110"/>
    </location>
</feature>
<name>A0A4S2LYA6_OPIFE</name>
<organism evidence="2 3">
    <name type="scientific">Opisthorchis felineus</name>
    <dbReference type="NCBI Taxonomy" id="147828"/>
    <lineage>
        <taxon>Eukaryota</taxon>
        <taxon>Metazoa</taxon>
        <taxon>Spiralia</taxon>
        <taxon>Lophotrochozoa</taxon>
        <taxon>Platyhelminthes</taxon>
        <taxon>Trematoda</taxon>
        <taxon>Digenea</taxon>
        <taxon>Opisthorchiida</taxon>
        <taxon>Opisthorchiata</taxon>
        <taxon>Opisthorchiidae</taxon>
        <taxon>Opisthorchis</taxon>
    </lineage>
</organism>
<comment type="caution">
    <text evidence="2">The sequence shown here is derived from an EMBL/GenBank/DDBJ whole genome shotgun (WGS) entry which is preliminary data.</text>
</comment>
<evidence type="ECO:0000313" key="3">
    <source>
        <dbReference type="Proteomes" id="UP000308267"/>
    </source>
</evidence>
<reference evidence="2 3" key="1">
    <citation type="journal article" date="2019" name="BMC Genomics">
        <title>New insights from Opisthorchis felineus genome: update on genomics of the epidemiologically important liver flukes.</title>
        <authorList>
            <person name="Ershov N.I."/>
            <person name="Mordvinov V.A."/>
            <person name="Prokhortchouk E.B."/>
            <person name="Pakharukova M.Y."/>
            <person name="Gunbin K.V."/>
            <person name="Ustyantsev K."/>
            <person name="Genaev M.A."/>
            <person name="Blinov A.G."/>
            <person name="Mazur A."/>
            <person name="Boulygina E."/>
            <person name="Tsygankova S."/>
            <person name="Khrameeva E."/>
            <person name="Chekanov N."/>
            <person name="Fan G."/>
            <person name="Xiao A."/>
            <person name="Zhang H."/>
            <person name="Xu X."/>
            <person name="Yang H."/>
            <person name="Solovyev V."/>
            <person name="Lee S.M."/>
            <person name="Liu X."/>
            <person name="Afonnikov D.A."/>
            <person name="Skryabin K.G."/>
        </authorList>
    </citation>
    <scope>NUCLEOTIDE SEQUENCE [LARGE SCALE GENOMIC DNA]</scope>
    <source>
        <strain evidence="2">AK-0245</strain>
        <tissue evidence="2">Whole organism</tissue>
    </source>
</reference>
<feature type="compositionally biased region" description="Polar residues" evidence="1">
    <location>
        <begin position="9"/>
        <end position="27"/>
    </location>
</feature>
<proteinExistence type="predicted"/>